<evidence type="ECO:0000313" key="2">
    <source>
        <dbReference type="Proteomes" id="UP001501787"/>
    </source>
</evidence>
<keyword evidence="2" id="KW-1185">Reference proteome</keyword>
<name>A0ABN0VQ51_9GAMM</name>
<gene>
    <name evidence="1" type="ORF">GCM10009129_09670</name>
</gene>
<accession>A0ABN0VQ51</accession>
<comment type="caution">
    <text evidence="1">The sequence shown here is derived from an EMBL/GenBank/DDBJ whole genome shotgun (WGS) entry which is preliminary data.</text>
</comment>
<reference evidence="1 2" key="1">
    <citation type="journal article" date="2019" name="Int. J. Syst. Evol. Microbiol.">
        <title>The Global Catalogue of Microorganisms (GCM) 10K type strain sequencing project: providing services to taxonomists for standard genome sequencing and annotation.</title>
        <authorList>
            <consortium name="The Broad Institute Genomics Platform"/>
            <consortium name="The Broad Institute Genome Sequencing Center for Infectious Disease"/>
            <person name="Wu L."/>
            <person name="Ma J."/>
        </authorList>
    </citation>
    <scope>NUCLEOTIDE SEQUENCE [LARGE SCALE GENOMIC DNA]</scope>
    <source>
        <strain evidence="1 2">JCM 16343</strain>
    </source>
</reference>
<dbReference type="InterPro" id="IPR008318">
    <property type="entry name" value="UCP030820"/>
</dbReference>
<dbReference type="RefSeq" id="WP_201503565.1">
    <property type="nucleotide sequence ID" value="NZ_BAAAFR010000001.1"/>
</dbReference>
<evidence type="ECO:0000313" key="1">
    <source>
        <dbReference type="EMBL" id="GAA0314459.1"/>
    </source>
</evidence>
<evidence type="ECO:0008006" key="3">
    <source>
        <dbReference type="Google" id="ProtNLM"/>
    </source>
</evidence>
<sequence length="195" mass="21470">MANHHVLNAHGKDISHDDTWLALETPNLPDGVALSTVSLIELLNRQEKQSVLVPLADMLNANGQLGNGLLEQIYSLLKEHTSRLGVWITANTDADALADMTDFLLAQDLIVLHVPSFVDGRGFSFAETLRQLGYTGEIRIAGAFGRDQIPYLLRCGVDTFVLREHDMKGDIEQAFTALKSAYDGRNAQALPLFSR</sequence>
<proteinExistence type="predicted"/>
<protein>
    <recommendedName>
        <fullName evidence="3">DUF934 domain-containing protein</fullName>
    </recommendedName>
</protein>
<dbReference type="Pfam" id="PF06073">
    <property type="entry name" value="DUF934"/>
    <property type="match status" value="1"/>
</dbReference>
<organism evidence="1 2">
    <name type="scientific">Psychrobacter aestuarii</name>
    <dbReference type="NCBI Taxonomy" id="556327"/>
    <lineage>
        <taxon>Bacteria</taxon>
        <taxon>Pseudomonadati</taxon>
        <taxon>Pseudomonadota</taxon>
        <taxon>Gammaproteobacteria</taxon>
        <taxon>Moraxellales</taxon>
        <taxon>Moraxellaceae</taxon>
        <taxon>Psychrobacter</taxon>
    </lineage>
</organism>
<dbReference type="EMBL" id="BAAAFR010000001">
    <property type="protein sequence ID" value="GAA0314459.1"/>
    <property type="molecule type" value="Genomic_DNA"/>
</dbReference>
<dbReference type="Proteomes" id="UP001501787">
    <property type="component" value="Unassembled WGS sequence"/>
</dbReference>